<dbReference type="PROSITE" id="PS51186">
    <property type="entry name" value="GNAT"/>
    <property type="match status" value="1"/>
</dbReference>
<keyword evidence="2" id="KW-0808">Transferase</keyword>
<dbReference type="Gene3D" id="3.40.630.30">
    <property type="match status" value="1"/>
</dbReference>
<dbReference type="OrthoDB" id="8593648at2"/>
<dbReference type="Proteomes" id="UP000294558">
    <property type="component" value="Unassembled WGS sequence"/>
</dbReference>
<sequence>MAAMYDICVRTADAGGDARPLHGDPDLPGHVWAGAYVTLEPEHAFVLVDDGDVPIGYVIGALDSRSFEDRCERAWWPSLRERYPVGSGETERDRLEIGFIHAPPTASDEVVADYPSHLHIDLLPAAQGRGAGRRLIETLVASLSADGSPGVHLGVAVRNENARAFYERVGFTEFARTADTVTFVMPLPPRSR</sequence>
<evidence type="ECO:0000313" key="2">
    <source>
        <dbReference type="EMBL" id="TDT15597.1"/>
    </source>
</evidence>
<evidence type="ECO:0000313" key="3">
    <source>
        <dbReference type="Proteomes" id="UP000294558"/>
    </source>
</evidence>
<dbReference type="AlphaFoldDB" id="A0A4R7HWU3"/>
<comment type="caution">
    <text evidence="2">The sequence shown here is derived from an EMBL/GenBank/DDBJ whole genome shotgun (WGS) entry which is preliminary data.</text>
</comment>
<protein>
    <submittedName>
        <fullName evidence="2">Acetyltransferase (GNAT) family protein</fullName>
    </submittedName>
</protein>
<organism evidence="2 3">
    <name type="scientific">Ilumatobacter fluminis</name>
    <dbReference type="NCBI Taxonomy" id="467091"/>
    <lineage>
        <taxon>Bacteria</taxon>
        <taxon>Bacillati</taxon>
        <taxon>Actinomycetota</taxon>
        <taxon>Acidimicrobiia</taxon>
        <taxon>Acidimicrobiales</taxon>
        <taxon>Ilumatobacteraceae</taxon>
        <taxon>Ilumatobacter</taxon>
    </lineage>
</organism>
<name>A0A4R7HWU3_9ACTN</name>
<dbReference type="PANTHER" id="PTHR13170">
    <property type="entry name" value="O-GLCNACASE"/>
    <property type="match status" value="1"/>
</dbReference>
<dbReference type="GO" id="GO:0016747">
    <property type="term" value="F:acyltransferase activity, transferring groups other than amino-acyl groups"/>
    <property type="evidence" value="ECO:0007669"/>
    <property type="project" value="InterPro"/>
</dbReference>
<reference evidence="2 3" key="1">
    <citation type="submission" date="2019-03" db="EMBL/GenBank/DDBJ databases">
        <title>Sequencing the genomes of 1000 actinobacteria strains.</title>
        <authorList>
            <person name="Klenk H.-P."/>
        </authorList>
    </citation>
    <scope>NUCLEOTIDE SEQUENCE [LARGE SCALE GENOMIC DNA]</scope>
    <source>
        <strain evidence="2 3">DSM 18936</strain>
    </source>
</reference>
<dbReference type="SUPFAM" id="SSF55729">
    <property type="entry name" value="Acyl-CoA N-acyltransferases (Nat)"/>
    <property type="match status" value="1"/>
</dbReference>
<keyword evidence="3" id="KW-1185">Reference proteome</keyword>
<evidence type="ECO:0000259" key="1">
    <source>
        <dbReference type="PROSITE" id="PS51186"/>
    </source>
</evidence>
<accession>A0A4R7HWU3</accession>
<dbReference type="Pfam" id="PF00583">
    <property type="entry name" value="Acetyltransf_1"/>
    <property type="match status" value="1"/>
</dbReference>
<proteinExistence type="predicted"/>
<feature type="domain" description="N-acetyltransferase" evidence="1">
    <location>
        <begin position="46"/>
        <end position="190"/>
    </location>
</feature>
<dbReference type="InterPro" id="IPR000182">
    <property type="entry name" value="GNAT_dom"/>
</dbReference>
<gene>
    <name evidence="2" type="ORF">BDK89_1172</name>
</gene>
<dbReference type="InterPro" id="IPR016181">
    <property type="entry name" value="Acyl_CoA_acyltransferase"/>
</dbReference>
<dbReference type="InterPro" id="IPR051822">
    <property type="entry name" value="Glycosyl_Hydrolase_84"/>
</dbReference>
<dbReference type="PANTHER" id="PTHR13170:SF16">
    <property type="entry name" value="PROTEIN O-GLCNACASE"/>
    <property type="match status" value="1"/>
</dbReference>
<dbReference type="EMBL" id="SOAU01000001">
    <property type="protein sequence ID" value="TDT15597.1"/>
    <property type="molecule type" value="Genomic_DNA"/>
</dbReference>